<dbReference type="AlphaFoldDB" id="A0A559M236"/>
<organism evidence="1 2">
    <name type="scientific">Lachnellula willkommii</name>
    <dbReference type="NCBI Taxonomy" id="215461"/>
    <lineage>
        <taxon>Eukaryota</taxon>
        <taxon>Fungi</taxon>
        <taxon>Dikarya</taxon>
        <taxon>Ascomycota</taxon>
        <taxon>Pezizomycotina</taxon>
        <taxon>Leotiomycetes</taxon>
        <taxon>Helotiales</taxon>
        <taxon>Lachnaceae</taxon>
        <taxon>Lachnellula</taxon>
    </lineage>
</organism>
<evidence type="ECO:0000313" key="1">
    <source>
        <dbReference type="EMBL" id="TVY87020.1"/>
    </source>
</evidence>
<evidence type="ECO:0000313" key="2">
    <source>
        <dbReference type="Proteomes" id="UP000315522"/>
    </source>
</evidence>
<keyword evidence="2" id="KW-1185">Reference proteome</keyword>
<dbReference type="InterPro" id="IPR027796">
    <property type="entry name" value="OTT_1508_deam-like"/>
</dbReference>
<reference evidence="1 2" key="1">
    <citation type="submission" date="2018-05" db="EMBL/GenBank/DDBJ databases">
        <title>Genome sequencing and assembly of the regulated plant pathogen Lachnellula willkommii and related sister species for the development of diagnostic species identification markers.</title>
        <authorList>
            <person name="Giroux E."/>
            <person name="Bilodeau G."/>
        </authorList>
    </citation>
    <scope>NUCLEOTIDE SEQUENCE [LARGE SCALE GENOMIC DNA]</scope>
    <source>
        <strain evidence="1 2">CBS 172.35</strain>
    </source>
</reference>
<gene>
    <name evidence="1" type="ORF">LAWI1_G008810</name>
</gene>
<name>A0A559M236_9HELO</name>
<dbReference type="EMBL" id="QGML01002847">
    <property type="protein sequence ID" value="TVY87020.1"/>
    <property type="molecule type" value="Genomic_DNA"/>
</dbReference>
<dbReference type="Proteomes" id="UP000315522">
    <property type="component" value="Unassembled WGS sequence"/>
</dbReference>
<accession>A0A559M236</accession>
<sequence length="451" mass="51583">MSRKEVRTRDPDKSIWLHLTEDVFRRGLVALEERTNAVPLEPHVFTAAEWLPPSLNKSKAQHTLPLAVEQQVADEFACLVAVEEGAQSVAAVCIEEHPQAPRLALRFAAMDVSLNDTVQSALEEWSVILSRAAIGNGSPLPDLLFDPVEALFHGVIRLHFRRLLARLRSSKWNKPKYLSKSHKKPLWQDMEGLIHRAQFVYTKKEKASRVLVEKLLGDLATVYETFEHALGDELTEMKQVVLSSFEFSSTVAIKDYLLRLESSVGAKPTPQMASALKSLRQIQKIASYRRMSISLVKIAKEYPCLFEGGITLAYLTPYQSVPTTIGYEEWATTCHVHAEVQLAVHYDLISQQKQRLFLKPRTIGISKSLCYLCYRFLLAHQGFFPSRTHGRLYDQWTLPDLAEFDEAIVKRYRNILKDIDEEVGRHTENEPELWRIEPMTSIDVYYIPHET</sequence>
<proteinExistence type="predicted"/>
<dbReference type="Pfam" id="PF14441">
    <property type="entry name" value="OTT_1508_deam"/>
    <property type="match status" value="1"/>
</dbReference>
<comment type="caution">
    <text evidence="1">The sequence shown here is derived from an EMBL/GenBank/DDBJ whole genome shotgun (WGS) entry which is preliminary data.</text>
</comment>
<protein>
    <submittedName>
        <fullName evidence="1">Uncharacterized protein</fullName>
    </submittedName>
</protein>